<keyword evidence="5" id="KW-0812">Transmembrane</keyword>
<dbReference type="InterPro" id="IPR038578">
    <property type="entry name" value="GT29-like_sf"/>
</dbReference>
<keyword evidence="7" id="KW-0472">Membrane</keyword>
<name>A0AAJ1X5D6_9RHOB</name>
<gene>
    <name evidence="9" type="ORF">NOI20_09950</name>
</gene>
<keyword evidence="6" id="KW-1133">Transmembrane helix</keyword>
<dbReference type="GO" id="GO:0012505">
    <property type="term" value="C:endomembrane system"/>
    <property type="evidence" value="ECO:0007669"/>
    <property type="project" value="UniProtKB-SubCell"/>
</dbReference>
<dbReference type="GO" id="GO:0016020">
    <property type="term" value="C:membrane"/>
    <property type="evidence" value="ECO:0007669"/>
    <property type="project" value="UniProtKB-SubCell"/>
</dbReference>
<dbReference type="AlphaFoldDB" id="A0AAJ1X5D6"/>
<sequence>MASARLKAWPRKYLFQAPRGWLLKLFSRSNARMRAEIAGKSVVIVGNAKSLLSRDFGDEIEAADIVIRLNKGFAVEPRAQGARTDMVGLTPELSEAEVEEKFAPRFWLMLIPKMRHYRIFKRAHVRSTLFYPFRWWLADRNLIGRRPSSGFMAISWLMRLDCAGSVTLYGFDFGQTATYYNPVGYKTPHNFAREGEIVRGWAAAGRLRIVQAESVTGAADAPAGVGAATGAGSAEGSVE</sequence>
<evidence type="ECO:0000256" key="7">
    <source>
        <dbReference type="ARBA" id="ARBA00023136"/>
    </source>
</evidence>
<dbReference type="InterPro" id="IPR001675">
    <property type="entry name" value="Glyco_trans_29"/>
</dbReference>
<proteinExistence type="predicted"/>
<dbReference type="Gene3D" id="3.90.1480.20">
    <property type="entry name" value="Glycosyl transferase family 29"/>
    <property type="match status" value="1"/>
</dbReference>
<evidence type="ECO:0000313" key="10">
    <source>
        <dbReference type="Proteomes" id="UP001227162"/>
    </source>
</evidence>
<keyword evidence="8" id="KW-0325">Glycoprotein</keyword>
<organism evidence="9 10">
    <name type="scientific">Rhodalgimonas zhirmunskyi</name>
    <dbReference type="NCBI Taxonomy" id="2964767"/>
    <lineage>
        <taxon>Bacteria</taxon>
        <taxon>Pseudomonadati</taxon>
        <taxon>Pseudomonadota</taxon>
        <taxon>Alphaproteobacteria</taxon>
        <taxon>Rhodobacterales</taxon>
        <taxon>Roseobacteraceae</taxon>
        <taxon>Rhodalgimonas</taxon>
    </lineage>
</organism>
<accession>A0AAJ1X5D6</accession>
<comment type="caution">
    <text evidence="9">The sequence shown here is derived from an EMBL/GenBank/DDBJ whole genome shotgun (WGS) entry which is preliminary data.</text>
</comment>
<evidence type="ECO:0000256" key="2">
    <source>
        <dbReference type="ARBA" id="ARBA00004308"/>
    </source>
</evidence>
<reference evidence="9" key="2">
    <citation type="submission" date="2023-04" db="EMBL/GenBank/DDBJ databases">
        <title>'Rhodoalgimonas zhirmunskyi' gen. nov., isolated from a red alga.</title>
        <authorList>
            <person name="Nedashkovskaya O.I."/>
            <person name="Otstavnykh N.Y."/>
            <person name="Bystritskaya E.P."/>
            <person name="Balabanova L.A."/>
            <person name="Isaeva M.P."/>
        </authorList>
    </citation>
    <scope>NUCLEOTIDE SEQUENCE</scope>
    <source>
        <strain evidence="9">10Alg 79</strain>
    </source>
</reference>
<reference evidence="9" key="1">
    <citation type="submission" date="2022-07" db="EMBL/GenBank/DDBJ databases">
        <authorList>
            <person name="Otstavnykh N."/>
            <person name="Isaeva M."/>
            <person name="Bystritskaya E."/>
        </authorList>
    </citation>
    <scope>NUCLEOTIDE SEQUENCE</scope>
    <source>
        <strain evidence="9">10Alg 79</strain>
    </source>
</reference>
<protein>
    <submittedName>
        <fullName evidence="9">Glycosyltransferase family 29 protein</fullName>
    </submittedName>
</protein>
<keyword evidence="10" id="KW-1185">Reference proteome</keyword>
<dbReference type="EMBL" id="JANFFA010000002">
    <property type="protein sequence ID" value="MDQ2094431.1"/>
    <property type="molecule type" value="Genomic_DNA"/>
</dbReference>
<dbReference type="GO" id="GO:0008373">
    <property type="term" value="F:sialyltransferase activity"/>
    <property type="evidence" value="ECO:0007669"/>
    <property type="project" value="InterPro"/>
</dbReference>
<keyword evidence="3" id="KW-0328">Glycosyltransferase</keyword>
<evidence type="ECO:0000256" key="3">
    <source>
        <dbReference type="ARBA" id="ARBA00022676"/>
    </source>
</evidence>
<evidence type="ECO:0000256" key="6">
    <source>
        <dbReference type="ARBA" id="ARBA00022989"/>
    </source>
</evidence>
<evidence type="ECO:0000256" key="1">
    <source>
        <dbReference type="ARBA" id="ARBA00004167"/>
    </source>
</evidence>
<comment type="subcellular location">
    <subcellularLocation>
        <location evidence="2">Endomembrane system</location>
    </subcellularLocation>
    <subcellularLocation>
        <location evidence="1">Membrane</location>
        <topology evidence="1">Single-pass membrane protein</topology>
    </subcellularLocation>
</comment>
<evidence type="ECO:0000256" key="4">
    <source>
        <dbReference type="ARBA" id="ARBA00022679"/>
    </source>
</evidence>
<evidence type="ECO:0000313" key="9">
    <source>
        <dbReference type="EMBL" id="MDQ2094431.1"/>
    </source>
</evidence>
<dbReference type="RefSeq" id="WP_317626030.1">
    <property type="nucleotide sequence ID" value="NZ_JANFFA010000002.1"/>
</dbReference>
<evidence type="ECO:0000256" key="8">
    <source>
        <dbReference type="ARBA" id="ARBA00023180"/>
    </source>
</evidence>
<dbReference type="Proteomes" id="UP001227162">
    <property type="component" value="Unassembled WGS sequence"/>
</dbReference>
<dbReference type="Pfam" id="PF00777">
    <property type="entry name" value="Glyco_transf_29"/>
    <property type="match status" value="1"/>
</dbReference>
<evidence type="ECO:0000256" key="5">
    <source>
        <dbReference type="ARBA" id="ARBA00022692"/>
    </source>
</evidence>
<keyword evidence="4" id="KW-0808">Transferase</keyword>